<feature type="transmembrane region" description="Helical" evidence="14">
    <location>
        <begin position="566"/>
        <end position="583"/>
    </location>
</feature>
<evidence type="ECO:0000256" key="11">
    <source>
        <dbReference type="ARBA" id="ARBA00023303"/>
    </source>
</evidence>
<evidence type="ECO:0000256" key="3">
    <source>
        <dbReference type="ARBA" id="ARBA00022606"/>
    </source>
</evidence>
<feature type="compositionally biased region" description="Basic residues" evidence="13">
    <location>
        <begin position="815"/>
        <end position="824"/>
    </location>
</feature>
<evidence type="ECO:0000256" key="5">
    <source>
        <dbReference type="ARBA" id="ARBA00022737"/>
    </source>
</evidence>
<keyword evidence="11" id="KW-0407">Ion channel</keyword>
<keyword evidence="3" id="KW-0716">Sensory transduction</keyword>
<dbReference type="SMART" id="SM00248">
    <property type="entry name" value="ANK"/>
    <property type="match status" value="8"/>
</dbReference>
<dbReference type="Proteomes" id="UP000007266">
    <property type="component" value="Linkage group 7"/>
</dbReference>
<dbReference type="eggNOG" id="KOG0510">
    <property type="taxonomic scope" value="Eukaryota"/>
</dbReference>
<evidence type="ECO:0000256" key="1">
    <source>
        <dbReference type="ARBA" id="ARBA00004141"/>
    </source>
</evidence>
<dbReference type="PANTHER" id="PTHR47143:SF1">
    <property type="entry name" value="ION_TRANS DOMAIN-CONTAINING PROTEIN"/>
    <property type="match status" value="1"/>
</dbReference>
<feature type="repeat" description="ANK" evidence="12">
    <location>
        <begin position="261"/>
        <end position="293"/>
    </location>
</feature>
<feature type="repeat" description="ANK" evidence="12">
    <location>
        <begin position="162"/>
        <end position="194"/>
    </location>
</feature>
<feature type="transmembrane region" description="Helical" evidence="14">
    <location>
        <begin position="636"/>
        <end position="659"/>
    </location>
</feature>
<dbReference type="Pfam" id="PF00520">
    <property type="entry name" value="Ion_trans"/>
    <property type="match status" value="1"/>
</dbReference>
<sequence length="887" mass="100662">MSLRHERPGKTIEESTVRWNGDISLDMTDEMGSISSEDETGSEYDGEQRSRGKSVLEIWDDDYIQARLQASILPDAEDIIEMIEQDNTETIFTKNPTSLLLIATWLQKEKVLQEVLEKGVSLQAVDGEGRSALHLAACTGNIDCIKLLLQHGAEISARDALNRATPLHCAASKGHLSAVKLLIRHGADVNAGLDNKSPLHYAVQSLAIDCVKELLENNAIPNTSQVYSETPLHVAAALGAPEIVKLLLDHGAAVNVQCGTDKLTPLHLAAEDSDAESARLLIDAGAQLTSENHKKQTPLHLAALSQCSETLELLLARGCNPNARDADGRTPLHGAIVKVSRSCECVRLLLKAGADVNRQDSFGYTPLHLAALNEFSNCVMMLLNHGGDVTVRTNGGVSVLSFITRKTPDVIPRYISKFDSSIKINDHEIGDVDCELKLDFRILVPTMGHQETELLLNFIEVGHREVLKHPLCETFLFLKWRRIRKFFLFSLFYHSLFVLLFSIYTIGVYIQDCPSFRALLTRPCRVPQYYNIIGYILLVFNFMFLAKELFQICHSWRSYIQQWENWLQWLIIISVFCCVQPSLDNDMDIRYKVMRWQHHVAAVGIFLAWVELMMIVGRFPIFGLYIQMFTTVAVNFIKFVIAYFCLLLAFAFSFGVLFAKYKSFKLLKWIIIKVLVMMSGELEYEDIFYDEEAPIQYDYTSQFVFLAYVILVTIILANLLVGLAVSDIQGLQQSAGLDRLVRQAELVAHLESMLFSRLLTCIPHKLMHFFHKKALLLKSQYHWALYIKPNDPREERIPKDLIKNIYQLVAERKEKPRKKRRSNKIKSDFVSPPMSRLNSISDSYGGADKQVALKCELEEIQKEFAEFTRTFREKMEGITNQIKNTKS</sequence>
<dbReference type="InterPro" id="IPR005821">
    <property type="entry name" value="Ion_trans_dom"/>
</dbReference>
<dbReference type="AlphaFoldDB" id="D6WP79"/>
<feature type="repeat" description="ANK" evidence="12">
    <location>
        <begin position="194"/>
        <end position="226"/>
    </location>
</feature>
<dbReference type="InParanoid" id="D6WP79"/>
<dbReference type="GO" id="GO:0034703">
    <property type="term" value="C:cation channel complex"/>
    <property type="evidence" value="ECO:0007669"/>
    <property type="project" value="UniProtKB-ARBA"/>
</dbReference>
<proteinExistence type="predicted"/>
<feature type="repeat" description="ANK" evidence="12">
    <location>
        <begin position="128"/>
        <end position="160"/>
    </location>
</feature>
<keyword evidence="7 12" id="KW-0040">ANK repeat</keyword>
<evidence type="ECO:0000256" key="8">
    <source>
        <dbReference type="ARBA" id="ARBA00023065"/>
    </source>
</evidence>
<dbReference type="STRING" id="7070.D6WP79"/>
<feature type="transmembrane region" description="Helical" evidence="14">
    <location>
        <begin position="603"/>
        <end position="624"/>
    </location>
</feature>
<dbReference type="EMBL" id="KQ971353">
    <property type="protein sequence ID" value="EFA07512.1"/>
    <property type="molecule type" value="Genomic_DNA"/>
</dbReference>
<feature type="region of interest" description="Disordered" evidence="13">
    <location>
        <begin position="813"/>
        <end position="833"/>
    </location>
</feature>
<evidence type="ECO:0000313" key="16">
    <source>
        <dbReference type="EMBL" id="EFA07512.1"/>
    </source>
</evidence>
<evidence type="ECO:0000256" key="9">
    <source>
        <dbReference type="ARBA" id="ARBA00023136"/>
    </source>
</evidence>
<dbReference type="PROSITE" id="PS50297">
    <property type="entry name" value="ANK_REP_REGION"/>
    <property type="match status" value="8"/>
</dbReference>
<organism evidence="16 17">
    <name type="scientific">Tribolium castaneum</name>
    <name type="common">Red flour beetle</name>
    <dbReference type="NCBI Taxonomy" id="7070"/>
    <lineage>
        <taxon>Eukaryota</taxon>
        <taxon>Metazoa</taxon>
        <taxon>Ecdysozoa</taxon>
        <taxon>Arthropoda</taxon>
        <taxon>Hexapoda</taxon>
        <taxon>Insecta</taxon>
        <taxon>Pterygota</taxon>
        <taxon>Neoptera</taxon>
        <taxon>Endopterygota</taxon>
        <taxon>Coleoptera</taxon>
        <taxon>Polyphaga</taxon>
        <taxon>Cucujiformia</taxon>
        <taxon>Tenebrionidae</taxon>
        <taxon>Tenebrionidae incertae sedis</taxon>
        <taxon>Tribolium</taxon>
    </lineage>
</organism>
<keyword evidence="8" id="KW-0406">Ion transport</keyword>
<evidence type="ECO:0000256" key="7">
    <source>
        <dbReference type="ARBA" id="ARBA00023043"/>
    </source>
</evidence>
<dbReference type="Gene3D" id="1.25.40.20">
    <property type="entry name" value="Ankyrin repeat-containing domain"/>
    <property type="match status" value="4"/>
</dbReference>
<gene>
    <name evidence="16" type="primary">AUGUSTUS-3.0.2_09731</name>
    <name evidence="16" type="ORF">TcasGA2_TC009731</name>
</gene>
<reference evidence="16 17" key="1">
    <citation type="journal article" date="2008" name="Nature">
        <title>The genome of the model beetle and pest Tribolium castaneum.</title>
        <authorList>
            <consortium name="Tribolium Genome Sequencing Consortium"/>
            <person name="Richards S."/>
            <person name="Gibbs R.A."/>
            <person name="Weinstock G.M."/>
            <person name="Brown S.J."/>
            <person name="Denell R."/>
            <person name="Beeman R.W."/>
            <person name="Gibbs R."/>
            <person name="Beeman R.W."/>
            <person name="Brown S.J."/>
            <person name="Bucher G."/>
            <person name="Friedrich M."/>
            <person name="Grimmelikhuijzen C.J."/>
            <person name="Klingler M."/>
            <person name="Lorenzen M."/>
            <person name="Richards S."/>
            <person name="Roth S."/>
            <person name="Schroder R."/>
            <person name="Tautz D."/>
            <person name="Zdobnov E.M."/>
            <person name="Muzny D."/>
            <person name="Gibbs R.A."/>
            <person name="Weinstock G.M."/>
            <person name="Attaway T."/>
            <person name="Bell S."/>
            <person name="Buhay C.J."/>
            <person name="Chandrabose M.N."/>
            <person name="Chavez D."/>
            <person name="Clerk-Blankenburg K.P."/>
            <person name="Cree A."/>
            <person name="Dao M."/>
            <person name="Davis C."/>
            <person name="Chacko J."/>
            <person name="Dinh H."/>
            <person name="Dugan-Rocha S."/>
            <person name="Fowler G."/>
            <person name="Garner T.T."/>
            <person name="Garnes J."/>
            <person name="Gnirke A."/>
            <person name="Hawes A."/>
            <person name="Hernandez J."/>
            <person name="Hines S."/>
            <person name="Holder M."/>
            <person name="Hume J."/>
            <person name="Jhangiani S.N."/>
            <person name="Joshi V."/>
            <person name="Khan Z.M."/>
            <person name="Jackson L."/>
            <person name="Kovar C."/>
            <person name="Kowis A."/>
            <person name="Lee S."/>
            <person name="Lewis L.R."/>
            <person name="Margolis J."/>
            <person name="Morgan M."/>
            <person name="Nazareth L.V."/>
            <person name="Nguyen N."/>
            <person name="Okwuonu G."/>
            <person name="Parker D."/>
            <person name="Richards S."/>
            <person name="Ruiz S.J."/>
            <person name="Santibanez J."/>
            <person name="Savard J."/>
            <person name="Scherer S.E."/>
            <person name="Schneider B."/>
            <person name="Sodergren E."/>
            <person name="Tautz D."/>
            <person name="Vattahil S."/>
            <person name="Villasana D."/>
            <person name="White C.S."/>
            <person name="Wright R."/>
            <person name="Park Y."/>
            <person name="Beeman R.W."/>
            <person name="Lord J."/>
            <person name="Oppert B."/>
            <person name="Lorenzen M."/>
            <person name="Brown S."/>
            <person name="Wang L."/>
            <person name="Savard J."/>
            <person name="Tautz D."/>
            <person name="Richards S."/>
            <person name="Weinstock G."/>
            <person name="Gibbs R.A."/>
            <person name="Liu Y."/>
            <person name="Worley K."/>
            <person name="Weinstock G."/>
            <person name="Elsik C.G."/>
            <person name="Reese J.T."/>
            <person name="Elhaik E."/>
            <person name="Landan G."/>
            <person name="Graur D."/>
            <person name="Arensburger P."/>
            <person name="Atkinson P."/>
            <person name="Beeman R.W."/>
            <person name="Beidler J."/>
            <person name="Brown S.J."/>
            <person name="Demuth J.P."/>
            <person name="Drury D.W."/>
            <person name="Du Y.Z."/>
            <person name="Fujiwara H."/>
            <person name="Lorenzen M."/>
            <person name="Maselli V."/>
            <person name="Osanai M."/>
            <person name="Park Y."/>
            <person name="Robertson H.M."/>
            <person name="Tu Z."/>
            <person name="Wang J.J."/>
            <person name="Wang S."/>
            <person name="Richards S."/>
            <person name="Song H."/>
            <person name="Zhang L."/>
            <person name="Sodergren E."/>
            <person name="Werner D."/>
            <person name="Stanke M."/>
            <person name="Morgenstern B."/>
            <person name="Solovyev V."/>
            <person name="Kosarev P."/>
            <person name="Brown G."/>
            <person name="Chen H.C."/>
            <person name="Ermolaeva O."/>
            <person name="Hlavina W."/>
            <person name="Kapustin Y."/>
            <person name="Kiryutin B."/>
            <person name="Kitts P."/>
            <person name="Maglott D."/>
            <person name="Pruitt K."/>
            <person name="Sapojnikov V."/>
            <person name="Souvorov A."/>
            <person name="Mackey A.J."/>
            <person name="Waterhouse R.M."/>
            <person name="Wyder S."/>
            <person name="Zdobnov E.M."/>
            <person name="Zdobnov E.M."/>
            <person name="Wyder S."/>
            <person name="Kriventseva E.V."/>
            <person name="Kadowaki T."/>
            <person name="Bork P."/>
            <person name="Aranda M."/>
            <person name="Bao R."/>
            <person name="Beermann A."/>
            <person name="Berns N."/>
            <person name="Bolognesi R."/>
            <person name="Bonneton F."/>
            <person name="Bopp D."/>
            <person name="Brown S.J."/>
            <person name="Bucher G."/>
            <person name="Butts T."/>
            <person name="Chaumot A."/>
            <person name="Denell R.E."/>
            <person name="Ferrier D.E."/>
            <person name="Friedrich M."/>
            <person name="Gordon C.M."/>
            <person name="Jindra M."/>
            <person name="Klingler M."/>
            <person name="Lan Q."/>
            <person name="Lattorff H.M."/>
            <person name="Laudet V."/>
            <person name="von Levetsow C."/>
            <person name="Liu Z."/>
            <person name="Lutz R."/>
            <person name="Lynch J.A."/>
            <person name="da Fonseca R.N."/>
            <person name="Posnien N."/>
            <person name="Reuter R."/>
            <person name="Roth S."/>
            <person name="Savard J."/>
            <person name="Schinko J.B."/>
            <person name="Schmitt C."/>
            <person name="Schoppmeier M."/>
            <person name="Schroder R."/>
            <person name="Shippy T.D."/>
            <person name="Simonnet F."/>
            <person name="Marques-Souza H."/>
            <person name="Tautz D."/>
            <person name="Tomoyasu Y."/>
            <person name="Trauner J."/>
            <person name="Van der Zee M."/>
            <person name="Vervoort M."/>
            <person name="Wittkopp N."/>
            <person name="Wimmer E.A."/>
            <person name="Yang X."/>
            <person name="Jones A.K."/>
            <person name="Sattelle D.B."/>
            <person name="Ebert P.R."/>
            <person name="Nelson D."/>
            <person name="Scott J.G."/>
            <person name="Beeman R.W."/>
            <person name="Muthukrishnan S."/>
            <person name="Kramer K.J."/>
            <person name="Arakane Y."/>
            <person name="Beeman R.W."/>
            <person name="Zhu Q."/>
            <person name="Hogenkamp D."/>
            <person name="Dixit R."/>
            <person name="Oppert B."/>
            <person name="Jiang H."/>
            <person name="Zou Z."/>
            <person name="Marshall J."/>
            <person name="Elpidina E."/>
            <person name="Vinokurov K."/>
            <person name="Oppert C."/>
            <person name="Zou Z."/>
            <person name="Evans J."/>
            <person name="Lu Z."/>
            <person name="Zhao P."/>
            <person name="Sumathipala N."/>
            <person name="Altincicek B."/>
            <person name="Vilcinskas A."/>
            <person name="Williams M."/>
            <person name="Hultmark D."/>
            <person name="Hetru C."/>
            <person name="Jiang H."/>
            <person name="Grimmelikhuijzen C.J."/>
            <person name="Hauser F."/>
            <person name="Cazzamali G."/>
            <person name="Williamson M."/>
            <person name="Park Y."/>
            <person name="Li B."/>
            <person name="Tanaka Y."/>
            <person name="Predel R."/>
            <person name="Neupert S."/>
            <person name="Schachtner J."/>
            <person name="Verleyen P."/>
            <person name="Raible F."/>
            <person name="Bork P."/>
            <person name="Friedrich M."/>
            <person name="Walden K.K."/>
            <person name="Robertson H.M."/>
            <person name="Angeli S."/>
            <person name="Foret S."/>
            <person name="Bucher G."/>
            <person name="Schuetz S."/>
            <person name="Maleszka R."/>
            <person name="Wimmer E.A."/>
            <person name="Beeman R.W."/>
            <person name="Lorenzen M."/>
            <person name="Tomoyasu Y."/>
            <person name="Miller S.C."/>
            <person name="Grossmann D."/>
            <person name="Bucher G."/>
        </authorList>
    </citation>
    <scope>NUCLEOTIDE SEQUENCE [LARGE SCALE GENOMIC DNA]</scope>
    <source>
        <strain evidence="16 17">Georgia GA2</strain>
    </source>
</reference>
<dbReference type="HOGENOM" id="CLU_009006_0_0_1"/>
<feature type="repeat" description="ANK" evidence="12">
    <location>
        <begin position="362"/>
        <end position="394"/>
    </location>
</feature>
<dbReference type="FunCoup" id="D6WP79">
    <property type="interactions" value="1"/>
</dbReference>
<dbReference type="Pfam" id="PF12796">
    <property type="entry name" value="Ank_2"/>
    <property type="match status" value="3"/>
</dbReference>
<keyword evidence="10" id="KW-0325">Glycoprotein</keyword>
<feature type="repeat" description="ANK" evidence="12">
    <location>
        <begin position="327"/>
        <end position="361"/>
    </location>
</feature>
<keyword evidence="2" id="KW-0813">Transport</keyword>
<feature type="transmembrane region" description="Helical" evidence="14">
    <location>
        <begin position="486"/>
        <end position="509"/>
    </location>
</feature>
<dbReference type="PANTHER" id="PTHR47143">
    <property type="entry name" value="TRANSIENT RECEPTOR POTENTIAL CATION CHANNEL PROTEIN PAINLESS"/>
    <property type="match status" value="1"/>
</dbReference>
<dbReference type="InterPro" id="IPR036770">
    <property type="entry name" value="Ankyrin_rpt-contain_sf"/>
</dbReference>
<evidence type="ECO:0000256" key="12">
    <source>
        <dbReference type="PROSITE-ProRule" id="PRU00023"/>
    </source>
</evidence>
<protein>
    <submittedName>
        <fullName evidence="16">Pyrexia</fullName>
    </submittedName>
</protein>
<evidence type="ECO:0000313" key="17">
    <source>
        <dbReference type="Proteomes" id="UP000007266"/>
    </source>
</evidence>
<feature type="transmembrane region" description="Helical" evidence="14">
    <location>
        <begin position="703"/>
        <end position="725"/>
    </location>
</feature>
<dbReference type="PROSITE" id="PS50088">
    <property type="entry name" value="ANK_REPEAT"/>
    <property type="match status" value="8"/>
</dbReference>
<feature type="repeat" description="ANK" evidence="12">
    <location>
        <begin position="294"/>
        <end position="326"/>
    </location>
</feature>
<name>D6WP79_TRICA</name>
<dbReference type="PhylomeDB" id="D6WP79"/>
<feature type="repeat" description="ANK" evidence="12">
    <location>
        <begin position="227"/>
        <end position="259"/>
    </location>
</feature>
<dbReference type="SUPFAM" id="SSF48403">
    <property type="entry name" value="Ankyrin repeat"/>
    <property type="match status" value="1"/>
</dbReference>
<feature type="domain" description="Ion transport" evidence="15">
    <location>
        <begin position="495"/>
        <end position="734"/>
    </location>
</feature>
<evidence type="ECO:0000256" key="10">
    <source>
        <dbReference type="ARBA" id="ARBA00023180"/>
    </source>
</evidence>
<evidence type="ECO:0000256" key="6">
    <source>
        <dbReference type="ARBA" id="ARBA00022989"/>
    </source>
</evidence>
<dbReference type="PRINTS" id="PR01415">
    <property type="entry name" value="ANKYRIN"/>
</dbReference>
<keyword evidence="17" id="KW-1185">Reference proteome</keyword>
<feature type="transmembrane region" description="Helical" evidence="14">
    <location>
        <begin position="529"/>
        <end position="546"/>
    </location>
</feature>
<keyword evidence="9 14" id="KW-0472">Membrane</keyword>
<dbReference type="OMA" id="CNLALIC"/>
<evidence type="ECO:0000256" key="14">
    <source>
        <dbReference type="SAM" id="Phobius"/>
    </source>
</evidence>
<accession>D6WP79</accession>
<reference evidence="16 17" key="2">
    <citation type="journal article" date="2010" name="Nucleic Acids Res.">
        <title>BeetleBase in 2010: revisions to provide comprehensive genomic information for Tribolium castaneum.</title>
        <authorList>
            <person name="Kim H.S."/>
            <person name="Murphy T."/>
            <person name="Xia J."/>
            <person name="Caragea D."/>
            <person name="Park Y."/>
            <person name="Beeman R.W."/>
            <person name="Lorenzen M.D."/>
            <person name="Butcher S."/>
            <person name="Manak J.R."/>
            <person name="Brown S.J."/>
        </authorList>
    </citation>
    <scope>GENOME REANNOTATION</scope>
    <source>
        <strain evidence="16 17">Georgia GA2</strain>
    </source>
</reference>
<comment type="subcellular location">
    <subcellularLocation>
        <location evidence="1">Membrane</location>
        <topology evidence="1">Multi-pass membrane protein</topology>
    </subcellularLocation>
</comment>
<evidence type="ECO:0000256" key="13">
    <source>
        <dbReference type="SAM" id="MobiDB-lite"/>
    </source>
</evidence>
<dbReference type="GO" id="GO:0005216">
    <property type="term" value="F:monoatomic ion channel activity"/>
    <property type="evidence" value="ECO:0007669"/>
    <property type="project" value="InterPro"/>
</dbReference>
<evidence type="ECO:0000256" key="2">
    <source>
        <dbReference type="ARBA" id="ARBA00022448"/>
    </source>
</evidence>
<keyword evidence="5" id="KW-0677">Repeat</keyword>
<evidence type="ECO:0000259" key="15">
    <source>
        <dbReference type="Pfam" id="PF00520"/>
    </source>
</evidence>
<dbReference type="Pfam" id="PF00023">
    <property type="entry name" value="Ank"/>
    <property type="match status" value="1"/>
</dbReference>
<keyword evidence="4 14" id="KW-0812">Transmembrane</keyword>
<evidence type="ECO:0000256" key="4">
    <source>
        <dbReference type="ARBA" id="ARBA00022692"/>
    </source>
</evidence>
<dbReference type="InterPro" id="IPR052076">
    <property type="entry name" value="TRP_cation_channel"/>
</dbReference>
<keyword evidence="6 14" id="KW-1133">Transmembrane helix</keyword>
<dbReference type="InterPro" id="IPR002110">
    <property type="entry name" value="Ankyrin_rpt"/>
</dbReference>